<dbReference type="Pfam" id="PF09357">
    <property type="entry name" value="RteC"/>
    <property type="match status" value="1"/>
</dbReference>
<protein>
    <submittedName>
        <fullName evidence="1">RteC protein</fullName>
    </submittedName>
</protein>
<dbReference type="EMBL" id="FQVT01000026">
    <property type="protein sequence ID" value="SHG73918.1"/>
    <property type="molecule type" value="Genomic_DNA"/>
</dbReference>
<evidence type="ECO:0000313" key="1">
    <source>
        <dbReference type="EMBL" id="SHG73918.1"/>
    </source>
</evidence>
<evidence type="ECO:0000313" key="2">
    <source>
        <dbReference type="Proteomes" id="UP000183945"/>
    </source>
</evidence>
<proteinExistence type="predicted"/>
<sequence length="293" mass="34794">MKIAQQRFYLFSLNTNPMFEQTMTTFTEQIEQIINSEETSLKKAELGIRLCNKTLTKLQERVAKEDFEDAAEEIAFFKNIKPIPMSYLIYFTEIRTCELNIPKAGIDPKIHYLEKEVKKINEFFTQNNDFVNYMEQSYNYLDHVYFTRHNLENFPFAPTINYYQYPEFSTSHDMLWAKIQAMYRFIHYIRDAIQQLKPDNIYIAQQNQPKLLLWTGSKTALVELIYALHAVGDINHGAVELQTITSAFESFFNTKLNTYKTYAELKARKGDLTQYLHKLIVHLEHRMRRDDEL</sequence>
<name>A0A1M5M9I7_SALEC</name>
<dbReference type="STRING" id="1073325.SAMN05444483_1265"/>
<keyword evidence="2" id="KW-1185">Reference proteome</keyword>
<gene>
    <name evidence="1" type="ORF">SAMN05444483_1265</name>
</gene>
<accession>A0A1M5M9I7</accession>
<organism evidence="1 2">
    <name type="scientific">Salegentibacter echinorum</name>
    <dbReference type="NCBI Taxonomy" id="1073325"/>
    <lineage>
        <taxon>Bacteria</taxon>
        <taxon>Pseudomonadati</taxon>
        <taxon>Bacteroidota</taxon>
        <taxon>Flavobacteriia</taxon>
        <taxon>Flavobacteriales</taxon>
        <taxon>Flavobacteriaceae</taxon>
        <taxon>Salegentibacter</taxon>
    </lineage>
</organism>
<dbReference type="Proteomes" id="UP000183945">
    <property type="component" value="Unassembled WGS sequence"/>
</dbReference>
<reference evidence="2" key="1">
    <citation type="submission" date="2016-11" db="EMBL/GenBank/DDBJ databases">
        <authorList>
            <person name="Varghese N."/>
            <person name="Submissions S."/>
        </authorList>
    </citation>
    <scope>NUCLEOTIDE SEQUENCE [LARGE SCALE GENOMIC DNA]</scope>
    <source>
        <strain evidence="2">DSM 24579</strain>
    </source>
</reference>
<dbReference type="InterPro" id="IPR018534">
    <property type="entry name" value="Tet_reg_excision_RteC"/>
</dbReference>
<dbReference type="AlphaFoldDB" id="A0A1M5M9I7"/>